<dbReference type="KEGG" id="tao:THIAE_10135"/>
<dbReference type="EMBL" id="CP007030">
    <property type="protein sequence ID" value="AHF02069.1"/>
    <property type="molecule type" value="Genomic_DNA"/>
</dbReference>
<dbReference type="AlphaFoldDB" id="W0DYJ7"/>
<protein>
    <recommendedName>
        <fullName evidence="3">PBP domain-containing protein</fullName>
    </recommendedName>
</protein>
<proteinExistence type="predicted"/>
<reference evidence="1 2" key="1">
    <citation type="submission" date="2013-12" db="EMBL/GenBank/DDBJ databases">
        <authorList>
            <consortium name="DOE Joint Genome Institute"/>
            <person name="Kappler U."/>
            <person name="Huntemann M."/>
            <person name="Han J."/>
            <person name="Chen A."/>
            <person name="Kyrpides N."/>
            <person name="Mavromatis K."/>
            <person name="Markowitz V."/>
            <person name="Palaniappan K."/>
            <person name="Ivanova N."/>
            <person name="Schaumberg A."/>
            <person name="Pati A."/>
            <person name="Liolios K."/>
            <person name="Nordberg H.P."/>
            <person name="Cantor M.N."/>
            <person name="Hua S.X."/>
            <person name="Woyke T."/>
        </authorList>
    </citation>
    <scope>NUCLEOTIDE SEQUENCE [LARGE SCALE GENOMIC DNA]</scope>
    <source>
        <strain evidence="2">AL2</strain>
    </source>
</reference>
<dbReference type="Gene3D" id="3.40.190.10">
    <property type="entry name" value="Periplasmic binding protein-like II"/>
    <property type="match status" value="1"/>
</dbReference>
<accession>W0DYJ7</accession>
<evidence type="ECO:0000313" key="2">
    <source>
        <dbReference type="Proteomes" id="UP000005380"/>
    </source>
</evidence>
<dbReference type="Proteomes" id="UP000005380">
    <property type="component" value="Chromosome"/>
</dbReference>
<dbReference type="HOGENOM" id="CLU_124904_0_0_6"/>
<dbReference type="InParanoid" id="W0DYJ7"/>
<keyword evidence="2" id="KW-1185">Reference proteome</keyword>
<sequence length="118" mass="13540">MLLVNQPDAKSILADDLVQIYMMRQRVWPSGEPIHVFRLPSRHPIHITFVKDQLDIETEELERVWSRLVFSGRGNPPRVVTTEGDMVRAVLSTPGAIGYVSYDLVRGIPDIYLRDIVR</sequence>
<name>W0DYJ7_9GAMM</name>
<gene>
    <name evidence="1" type="ORF">THIAE_10135</name>
</gene>
<dbReference type="STRING" id="717772.THIAE_10135"/>
<evidence type="ECO:0000313" key="1">
    <source>
        <dbReference type="EMBL" id="AHF02069.1"/>
    </source>
</evidence>
<dbReference type="eggNOG" id="COG0226">
    <property type="taxonomic scope" value="Bacteria"/>
</dbReference>
<dbReference type="SUPFAM" id="SSF53850">
    <property type="entry name" value="Periplasmic binding protein-like II"/>
    <property type="match status" value="1"/>
</dbReference>
<evidence type="ECO:0008006" key="3">
    <source>
        <dbReference type="Google" id="ProtNLM"/>
    </source>
</evidence>
<organism evidence="1 2">
    <name type="scientific">Thiomicrospira aerophila AL3</name>
    <dbReference type="NCBI Taxonomy" id="717772"/>
    <lineage>
        <taxon>Bacteria</taxon>
        <taxon>Pseudomonadati</taxon>
        <taxon>Pseudomonadota</taxon>
        <taxon>Gammaproteobacteria</taxon>
        <taxon>Thiotrichales</taxon>
        <taxon>Piscirickettsiaceae</taxon>
        <taxon>Thiomicrospira</taxon>
    </lineage>
</organism>